<feature type="domain" description="YbaK/aminoacyl-tRNA synthetase-associated" evidence="1">
    <location>
        <begin position="45"/>
        <end position="166"/>
    </location>
</feature>
<gene>
    <name evidence="2" type="ORF">BRPE64_CCDS07880</name>
</gene>
<dbReference type="GO" id="GO:0002161">
    <property type="term" value="F:aminoacyl-tRNA deacylase activity"/>
    <property type="evidence" value="ECO:0007669"/>
    <property type="project" value="InterPro"/>
</dbReference>
<name>R4X2Q5_9BURK</name>
<dbReference type="KEGG" id="buo:BRPE64_CCDS07880"/>
<proteinExistence type="predicted"/>
<keyword evidence="2" id="KW-0436">Ligase</keyword>
<protein>
    <submittedName>
        <fullName evidence="2">YbaK/prolyl-tRNA synthetase associated region</fullName>
    </submittedName>
</protein>
<reference evidence="2 3" key="1">
    <citation type="journal article" date="2013" name="Genome Announc.">
        <title>Complete Genome Sequence of Burkholderia sp. Strain RPE64, Bacterial Symbiont of the Bean Bug Riptortus pedestris.</title>
        <authorList>
            <person name="Shibata T.F."/>
            <person name="Maeda T."/>
            <person name="Nikoh N."/>
            <person name="Yamaguchi K."/>
            <person name="Oshima K."/>
            <person name="Hattori M."/>
            <person name="Nishiyama T."/>
            <person name="Hasebe M."/>
            <person name="Fukatsu T."/>
            <person name="Kikuchi Y."/>
            <person name="Shigenobu S."/>
        </authorList>
    </citation>
    <scope>NUCLEOTIDE SEQUENCE [LARGE SCALE GENOMIC DNA]</scope>
</reference>
<dbReference type="STRING" id="758793.BRPE64_CCDS07880"/>
<dbReference type="InterPro" id="IPR036754">
    <property type="entry name" value="YbaK/aa-tRNA-synt-asso_dom_sf"/>
</dbReference>
<dbReference type="Pfam" id="PF04073">
    <property type="entry name" value="tRNA_edit"/>
    <property type="match status" value="1"/>
</dbReference>
<sequence length="178" mass="18845">MNTPQEDYALNLDLMSADDVSASLPPAVLGTVTGTDIVVFRVPDDASDTAACSARYGIDLEDCANTIVVRYKKDGGEQYAAIVTLGSKRLDVNGAAKRHLGAQRISFASREIATELSGMEYGGITAFGVPDSWSVIVEASVMERERIVMGAGIREAKLLLSPQRLLALPNVSVAALAT</sequence>
<dbReference type="AlphaFoldDB" id="R4X2Q5"/>
<keyword evidence="2" id="KW-0030">Aminoacyl-tRNA synthetase</keyword>
<evidence type="ECO:0000313" key="3">
    <source>
        <dbReference type="Proteomes" id="UP000013966"/>
    </source>
</evidence>
<dbReference type="RefSeq" id="WP_016347580.1">
    <property type="nucleotide sequence ID" value="NC_021288.1"/>
</dbReference>
<dbReference type="HOGENOM" id="CLU_104555_0_0_4"/>
<accession>R4X2Q5</accession>
<dbReference type="OrthoDB" id="9796920at2"/>
<dbReference type="PANTHER" id="PTHR30411">
    <property type="entry name" value="CYTOPLASMIC PROTEIN"/>
    <property type="match status" value="1"/>
</dbReference>
<dbReference type="Proteomes" id="UP000013966">
    <property type="component" value="Chromosome 3"/>
</dbReference>
<dbReference type="InterPro" id="IPR007214">
    <property type="entry name" value="YbaK/aa-tRNA-synth-assoc-dom"/>
</dbReference>
<dbReference type="Gene3D" id="3.90.960.10">
    <property type="entry name" value="YbaK/aminoacyl-tRNA synthetase-associated domain"/>
    <property type="match status" value="1"/>
</dbReference>
<dbReference type="PATRIC" id="fig|758793.3.peg.5093"/>
<evidence type="ECO:0000259" key="1">
    <source>
        <dbReference type="Pfam" id="PF04073"/>
    </source>
</evidence>
<reference evidence="2 3" key="2">
    <citation type="journal article" date="2018" name="Int. J. Syst. Evol. Microbiol.">
        <title>Burkholderia insecticola sp. nov., a gut symbiotic bacterium of the bean bug Riptortus pedestris.</title>
        <authorList>
            <person name="Takeshita K."/>
            <person name="Tamaki H."/>
            <person name="Ohbayashi T."/>
            <person name="Meng X.-Y."/>
            <person name="Sone T."/>
            <person name="Mitani Y."/>
            <person name="Peeters C."/>
            <person name="Kikuchi Y."/>
            <person name="Vandamme P."/>
        </authorList>
    </citation>
    <scope>NUCLEOTIDE SEQUENCE [LARGE SCALE GENOMIC DNA]</scope>
    <source>
        <strain evidence="2">RPE64</strain>
    </source>
</reference>
<dbReference type="SUPFAM" id="SSF55826">
    <property type="entry name" value="YbaK/ProRS associated domain"/>
    <property type="match status" value="1"/>
</dbReference>
<organism evidence="2 3">
    <name type="scientific">Caballeronia insecticola</name>
    <dbReference type="NCBI Taxonomy" id="758793"/>
    <lineage>
        <taxon>Bacteria</taxon>
        <taxon>Pseudomonadati</taxon>
        <taxon>Pseudomonadota</taxon>
        <taxon>Betaproteobacteria</taxon>
        <taxon>Burkholderiales</taxon>
        <taxon>Burkholderiaceae</taxon>
        <taxon>Caballeronia</taxon>
    </lineage>
</organism>
<dbReference type="GO" id="GO:0004812">
    <property type="term" value="F:aminoacyl-tRNA ligase activity"/>
    <property type="evidence" value="ECO:0007669"/>
    <property type="project" value="UniProtKB-KW"/>
</dbReference>
<dbReference type="PANTHER" id="PTHR30411:SF1">
    <property type="entry name" value="CYTOPLASMIC PROTEIN"/>
    <property type="match status" value="1"/>
</dbReference>
<dbReference type="EMBL" id="AP013060">
    <property type="protein sequence ID" value="BAN26871.1"/>
    <property type="molecule type" value="Genomic_DNA"/>
</dbReference>
<keyword evidence="3" id="KW-1185">Reference proteome</keyword>
<evidence type="ECO:0000313" key="2">
    <source>
        <dbReference type="EMBL" id="BAN26871.1"/>
    </source>
</evidence>